<gene>
    <name evidence="15" type="primary">MINPP1_1</name>
    <name evidence="15" type="ORF">HK103_000706</name>
</gene>
<dbReference type="Proteomes" id="UP001210925">
    <property type="component" value="Unassembled WGS sequence"/>
</dbReference>
<dbReference type="CDD" id="cd07061">
    <property type="entry name" value="HP_HAP_like"/>
    <property type="match status" value="1"/>
</dbReference>
<organism evidence="15 16">
    <name type="scientific">Boothiomyces macroporosus</name>
    <dbReference type="NCBI Taxonomy" id="261099"/>
    <lineage>
        <taxon>Eukaryota</taxon>
        <taxon>Fungi</taxon>
        <taxon>Fungi incertae sedis</taxon>
        <taxon>Chytridiomycota</taxon>
        <taxon>Chytridiomycota incertae sedis</taxon>
        <taxon>Chytridiomycetes</taxon>
        <taxon>Rhizophydiales</taxon>
        <taxon>Terramycetaceae</taxon>
        <taxon>Boothiomyces</taxon>
    </lineage>
</organism>
<evidence type="ECO:0000256" key="5">
    <source>
        <dbReference type="ARBA" id="ARBA00018097"/>
    </source>
</evidence>
<accession>A0AAD5Y3J6</accession>
<dbReference type="GO" id="GO:0034417">
    <property type="term" value="F:bisphosphoglycerate 3-phosphatase activity"/>
    <property type="evidence" value="ECO:0007669"/>
    <property type="project" value="UniProtKB-EC"/>
</dbReference>
<evidence type="ECO:0000313" key="16">
    <source>
        <dbReference type="Proteomes" id="UP001210925"/>
    </source>
</evidence>
<evidence type="ECO:0000256" key="9">
    <source>
        <dbReference type="ARBA" id="ARBA00031642"/>
    </source>
</evidence>
<dbReference type="PANTHER" id="PTHR20963">
    <property type="entry name" value="MULTIPLE INOSITOL POLYPHOSPHATE PHOSPHATASE-RELATED"/>
    <property type="match status" value="1"/>
</dbReference>
<comment type="subcellular location">
    <subcellularLocation>
        <location evidence="1">Membrane</location>
    </subcellularLocation>
</comment>
<evidence type="ECO:0000256" key="1">
    <source>
        <dbReference type="ARBA" id="ARBA00004370"/>
    </source>
</evidence>
<comment type="catalytic activity">
    <reaction evidence="11">
        <text>1D-myo-inositol 1,2,4,5,6-pentakisphosphate + H2O = 1D-myo-inositol 1,2,5,6-tetrakisphosphate + phosphate</text>
        <dbReference type="Rhea" id="RHEA:77115"/>
        <dbReference type="ChEBI" id="CHEBI:15377"/>
        <dbReference type="ChEBI" id="CHEBI:43474"/>
        <dbReference type="ChEBI" id="CHEBI:57798"/>
        <dbReference type="ChEBI" id="CHEBI:195535"/>
        <dbReference type="EC" id="3.1.3.62"/>
    </reaction>
    <physiologicalReaction direction="left-to-right" evidence="11">
        <dbReference type="Rhea" id="RHEA:77116"/>
    </physiologicalReaction>
</comment>
<dbReference type="EC" id="3.1.3.62" evidence="4"/>
<evidence type="ECO:0000256" key="12">
    <source>
        <dbReference type="ARBA" id="ARBA00043691"/>
    </source>
</evidence>
<dbReference type="EMBL" id="JADGKB010000111">
    <property type="protein sequence ID" value="KAJ3253386.1"/>
    <property type="molecule type" value="Genomic_DNA"/>
</dbReference>
<protein>
    <recommendedName>
        <fullName evidence="5">Multiple inositol polyphosphate phosphatase 1</fullName>
        <ecNumber evidence="4">3.1.3.62</ecNumber>
        <ecNumber evidence="3">3.1.3.80</ecNumber>
    </recommendedName>
    <alternativeName>
        <fullName evidence="9">2,3-bisphosphoglycerate 3-phosphatase</fullName>
    </alternativeName>
</protein>
<keyword evidence="7" id="KW-0378">Hydrolase</keyword>
<dbReference type="InterPro" id="IPR029033">
    <property type="entry name" value="His_PPase_superfam"/>
</dbReference>
<evidence type="ECO:0000256" key="14">
    <source>
        <dbReference type="SAM" id="SignalP"/>
    </source>
</evidence>
<dbReference type="AlphaFoldDB" id="A0AAD5Y3J6"/>
<keyword evidence="8" id="KW-0472">Membrane</keyword>
<dbReference type="Pfam" id="PF00328">
    <property type="entry name" value="His_Phos_2"/>
    <property type="match status" value="1"/>
</dbReference>
<evidence type="ECO:0000256" key="2">
    <source>
        <dbReference type="ARBA" id="ARBA00008422"/>
    </source>
</evidence>
<evidence type="ECO:0000256" key="7">
    <source>
        <dbReference type="ARBA" id="ARBA00022801"/>
    </source>
</evidence>
<feature type="signal peptide" evidence="14">
    <location>
        <begin position="1"/>
        <end position="19"/>
    </location>
</feature>
<evidence type="ECO:0000256" key="13">
    <source>
        <dbReference type="ARBA" id="ARBA00043832"/>
    </source>
</evidence>
<dbReference type="Gene3D" id="3.40.50.1240">
    <property type="entry name" value="Phosphoglycerate mutase-like"/>
    <property type="match status" value="1"/>
</dbReference>
<dbReference type="InterPro" id="IPR033379">
    <property type="entry name" value="Acid_Pase_AS"/>
</dbReference>
<comment type="similarity">
    <text evidence="2">Belongs to the histidine acid phosphatase family. MINPP1 subfamily.</text>
</comment>
<dbReference type="GO" id="GO:0003993">
    <property type="term" value="F:acid phosphatase activity"/>
    <property type="evidence" value="ECO:0007669"/>
    <property type="project" value="TreeGrafter"/>
</dbReference>
<comment type="catalytic activity">
    <reaction evidence="12">
        <text>1D-myo-inositol hexakisphosphate + H2O = 1D-myo-inositol 1,2,4,5,6-pentakisphosphate + phosphate</text>
        <dbReference type="Rhea" id="RHEA:16989"/>
        <dbReference type="ChEBI" id="CHEBI:15377"/>
        <dbReference type="ChEBI" id="CHEBI:43474"/>
        <dbReference type="ChEBI" id="CHEBI:57798"/>
        <dbReference type="ChEBI" id="CHEBI:58130"/>
        <dbReference type="EC" id="3.1.3.62"/>
    </reaction>
    <physiologicalReaction direction="left-to-right" evidence="12">
        <dbReference type="Rhea" id="RHEA:16990"/>
    </physiologicalReaction>
</comment>
<dbReference type="PANTHER" id="PTHR20963:SF8">
    <property type="entry name" value="MULTIPLE INOSITOL POLYPHOSPHATE PHOSPHATASE 1"/>
    <property type="match status" value="1"/>
</dbReference>
<feature type="chain" id="PRO_5042204630" description="Multiple inositol polyphosphate phosphatase 1" evidence="14">
    <location>
        <begin position="20"/>
        <end position="398"/>
    </location>
</feature>
<comment type="catalytic activity">
    <reaction evidence="10">
        <text>1D-myo-inositol 1,2,5,6-tetrakisphosphate + H2O = 1D-myo-inositol 1,2,6-trisphosphate + phosphate</text>
        <dbReference type="Rhea" id="RHEA:77119"/>
        <dbReference type="ChEBI" id="CHEBI:15377"/>
        <dbReference type="ChEBI" id="CHEBI:43474"/>
        <dbReference type="ChEBI" id="CHEBI:195535"/>
        <dbReference type="ChEBI" id="CHEBI:195537"/>
        <dbReference type="EC" id="3.1.3.62"/>
    </reaction>
    <physiologicalReaction direction="left-to-right" evidence="10">
        <dbReference type="Rhea" id="RHEA:77120"/>
    </physiologicalReaction>
</comment>
<name>A0AAD5Y3J6_9FUNG</name>
<keyword evidence="16" id="KW-1185">Reference proteome</keyword>
<evidence type="ECO:0000256" key="6">
    <source>
        <dbReference type="ARBA" id="ARBA00022729"/>
    </source>
</evidence>
<dbReference type="PROSITE" id="PS00616">
    <property type="entry name" value="HIS_ACID_PHOSPHAT_1"/>
    <property type="match status" value="1"/>
</dbReference>
<evidence type="ECO:0000256" key="10">
    <source>
        <dbReference type="ARBA" id="ARBA00043668"/>
    </source>
</evidence>
<sequence>MKLQYLAIFSLVCSNPLLGTTTGYSSADYQPLSAKKLVQVHLITRHGVRYPTLDNFQAHLDIVQQIQSSPAINSTIDLNYGPLSNAGMLHPSGKQSVQSYGQRFQARYSSLLDDPSKFFTSSSNVPRVLDTASSFFIGMKGTELPNGVIQDRTLDADNDMNKSCKKYVSLPKNKKEASTFEKEYLPNLADKLNNKLDMELNTTQASTLLDACAFQIAFGMNPNESFCSQFDSDDFSNYQLNDDFSKFYTLSYGLDAPFNSQLGCSLVTDIYNNINNQSLTASFHFGHAETIIPLITSLGLLRDSQLLTTQSPNLADRKFKTGLFAPMQANLVFEVYENNDLRLVLNEAPIDIPGCTDSTGLCAFNKFLEIYHNVVGCDFDSICENASTTIGGSNGNTN</sequence>
<evidence type="ECO:0000256" key="8">
    <source>
        <dbReference type="ARBA" id="ARBA00023136"/>
    </source>
</evidence>
<evidence type="ECO:0000256" key="4">
    <source>
        <dbReference type="ARBA" id="ARBA00013040"/>
    </source>
</evidence>
<dbReference type="SUPFAM" id="SSF53254">
    <property type="entry name" value="Phosphoglycerate mutase-like"/>
    <property type="match status" value="1"/>
</dbReference>
<dbReference type="GO" id="GO:0016020">
    <property type="term" value="C:membrane"/>
    <property type="evidence" value="ECO:0007669"/>
    <property type="project" value="UniProtKB-SubCell"/>
</dbReference>
<comment type="caution">
    <text evidence="15">The sequence shown here is derived from an EMBL/GenBank/DDBJ whole genome shotgun (WGS) entry which is preliminary data.</text>
</comment>
<dbReference type="InterPro" id="IPR000560">
    <property type="entry name" value="His_Pase_clade-2"/>
</dbReference>
<comment type="catalytic activity">
    <reaction evidence="13">
        <text>(2R)-2,3-bisphosphoglycerate + H2O = (2R)-2-phosphoglycerate + phosphate</text>
        <dbReference type="Rhea" id="RHEA:27381"/>
        <dbReference type="ChEBI" id="CHEBI:15377"/>
        <dbReference type="ChEBI" id="CHEBI:43474"/>
        <dbReference type="ChEBI" id="CHEBI:58248"/>
        <dbReference type="ChEBI" id="CHEBI:58289"/>
        <dbReference type="EC" id="3.1.3.80"/>
    </reaction>
    <physiologicalReaction direction="left-to-right" evidence="13">
        <dbReference type="Rhea" id="RHEA:27382"/>
    </physiologicalReaction>
</comment>
<evidence type="ECO:0000313" key="15">
    <source>
        <dbReference type="EMBL" id="KAJ3253386.1"/>
    </source>
</evidence>
<evidence type="ECO:0000256" key="11">
    <source>
        <dbReference type="ARBA" id="ARBA00043671"/>
    </source>
</evidence>
<evidence type="ECO:0000256" key="3">
    <source>
        <dbReference type="ARBA" id="ARBA00012976"/>
    </source>
</evidence>
<reference evidence="15" key="1">
    <citation type="submission" date="2020-05" db="EMBL/GenBank/DDBJ databases">
        <title>Phylogenomic resolution of chytrid fungi.</title>
        <authorList>
            <person name="Stajich J.E."/>
            <person name="Amses K."/>
            <person name="Simmons R."/>
            <person name="Seto K."/>
            <person name="Myers J."/>
            <person name="Bonds A."/>
            <person name="Quandt C.A."/>
            <person name="Barry K."/>
            <person name="Liu P."/>
            <person name="Grigoriev I."/>
            <person name="Longcore J.E."/>
            <person name="James T.Y."/>
        </authorList>
    </citation>
    <scope>NUCLEOTIDE SEQUENCE</scope>
    <source>
        <strain evidence="15">PLAUS21</strain>
    </source>
</reference>
<proteinExistence type="inferred from homology"/>
<dbReference type="EC" id="3.1.3.80" evidence="3"/>
<keyword evidence="6 14" id="KW-0732">Signal</keyword>